<proteinExistence type="predicted"/>
<gene>
    <name evidence="1" type="ORF">HMPREF0555_1230</name>
</gene>
<sequence>MINAAESVDKMVDKIRNAPHVYRIFNDESTKYRKLVFELRKGELQYFTFVMEIVKK</sequence>
<comment type="caution">
    <text evidence="1">The sequence shown here is derived from an EMBL/GenBank/DDBJ whole genome shotgun (WGS) entry which is preliminary data.</text>
</comment>
<dbReference type="EMBL" id="ACKV01000069">
    <property type="protein sequence ID" value="EEJ42142.1"/>
    <property type="molecule type" value="Genomic_DNA"/>
</dbReference>
<evidence type="ECO:0000313" key="1">
    <source>
        <dbReference type="EMBL" id="EEJ42142.1"/>
    </source>
</evidence>
<protein>
    <submittedName>
        <fullName evidence="1">Uncharacterized protein</fullName>
    </submittedName>
</protein>
<dbReference type="HOGENOM" id="CLU_3008868_0_0_9"/>
<name>C2KKR4_LEUMC</name>
<reference evidence="1 2" key="1">
    <citation type="submission" date="2009-04" db="EMBL/GenBank/DDBJ databases">
        <authorList>
            <person name="Qin X."/>
            <person name="Bachman B."/>
            <person name="Battles P."/>
            <person name="Bell A."/>
            <person name="Bess C."/>
            <person name="Bickham C."/>
            <person name="Chaboub L."/>
            <person name="Chen D."/>
            <person name="Coyle M."/>
            <person name="Deiros D.R."/>
            <person name="Dinh H."/>
            <person name="Forbes L."/>
            <person name="Fowler G."/>
            <person name="Francisco L."/>
            <person name="Fu Q."/>
            <person name="Gubbala S."/>
            <person name="Hale W."/>
            <person name="Han Y."/>
            <person name="Hemphill L."/>
            <person name="Highlander S.K."/>
            <person name="Hirani K."/>
            <person name="Hogues M."/>
            <person name="Jackson L."/>
            <person name="Jakkamsetti A."/>
            <person name="Javaid M."/>
            <person name="Jiang H."/>
            <person name="Korchina V."/>
            <person name="Kovar C."/>
            <person name="Lara F."/>
            <person name="Lee S."/>
            <person name="Mata R."/>
            <person name="Mathew T."/>
            <person name="Moen C."/>
            <person name="Morales K."/>
            <person name="Munidasa M."/>
            <person name="Nazareth L."/>
            <person name="Ngo R."/>
            <person name="Nguyen L."/>
            <person name="Okwuonu G."/>
            <person name="Ongeri F."/>
            <person name="Patil S."/>
            <person name="Petrosino J."/>
            <person name="Pham C."/>
            <person name="Pham P."/>
            <person name="Pu L.-L."/>
            <person name="Puazo M."/>
            <person name="Raj R."/>
            <person name="Reid J."/>
            <person name="Rouhana J."/>
            <person name="Saada N."/>
            <person name="Shang Y."/>
            <person name="Simmons D."/>
            <person name="Thornton R."/>
            <person name="Warren J."/>
            <person name="Weissenberger G."/>
            <person name="Zhang J."/>
            <person name="Zhang L."/>
            <person name="Zhou C."/>
            <person name="Zhu D."/>
            <person name="Muzny D."/>
            <person name="Worley K."/>
            <person name="Gibbs R."/>
        </authorList>
    </citation>
    <scope>NUCLEOTIDE SEQUENCE [LARGE SCALE GENOMIC DNA]</scope>
    <source>
        <strain evidence="1 2">ATCC 19254</strain>
    </source>
</reference>
<evidence type="ECO:0000313" key="2">
    <source>
        <dbReference type="Proteomes" id="UP000004283"/>
    </source>
</evidence>
<accession>C2KKR4</accession>
<dbReference type="Proteomes" id="UP000004283">
    <property type="component" value="Unassembled WGS sequence"/>
</dbReference>
<organism evidence="1 2">
    <name type="scientific">Leuconostoc mesenteroides subsp. cremoris ATCC 19254</name>
    <dbReference type="NCBI Taxonomy" id="586220"/>
    <lineage>
        <taxon>Bacteria</taxon>
        <taxon>Bacillati</taxon>
        <taxon>Bacillota</taxon>
        <taxon>Bacilli</taxon>
        <taxon>Lactobacillales</taxon>
        <taxon>Lactobacillaceae</taxon>
        <taxon>Leuconostoc</taxon>
    </lineage>
</organism>
<dbReference type="AlphaFoldDB" id="C2KKR4"/>